<gene>
    <name evidence="1" type="ORF">BVRB_005880</name>
</gene>
<organism evidence="1 2">
    <name type="scientific">Beta vulgaris subsp. vulgaris</name>
    <name type="common">Beet</name>
    <dbReference type="NCBI Taxonomy" id="3555"/>
    <lineage>
        <taxon>Eukaryota</taxon>
        <taxon>Viridiplantae</taxon>
        <taxon>Streptophyta</taxon>
        <taxon>Embryophyta</taxon>
        <taxon>Tracheophyta</taxon>
        <taxon>Spermatophyta</taxon>
        <taxon>Magnoliopsida</taxon>
        <taxon>eudicotyledons</taxon>
        <taxon>Gunneridae</taxon>
        <taxon>Pentapetalae</taxon>
        <taxon>Caryophyllales</taxon>
        <taxon>Chenopodiaceae</taxon>
        <taxon>Betoideae</taxon>
        <taxon>Beta</taxon>
    </lineage>
</organism>
<evidence type="ECO:0000313" key="2">
    <source>
        <dbReference type="Proteomes" id="UP000035740"/>
    </source>
</evidence>
<proteinExistence type="predicted"/>
<dbReference type="AlphaFoldDB" id="A0A0J8DXT6"/>
<accession>A0A0J8DXT6</accession>
<reference evidence="1 2" key="1">
    <citation type="journal article" date="2014" name="Nature">
        <title>The genome of the recently domesticated crop plant sugar beet (Beta vulgaris).</title>
        <authorList>
            <person name="Dohm J.C."/>
            <person name="Minoche A.E."/>
            <person name="Holtgrawe D."/>
            <person name="Capella-Gutierrez S."/>
            <person name="Zakrzewski F."/>
            <person name="Tafer H."/>
            <person name="Rupp O."/>
            <person name="Sorensen T.R."/>
            <person name="Stracke R."/>
            <person name="Reinhardt R."/>
            <person name="Goesmann A."/>
            <person name="Kraft T."/>
            <person name="Schulz B."/>
            <person name="Stadler P.F."/>
            <person name="Schmidt T."/>
            <person name="Gabaldon T."/>
            <person name="Lehrach H."/>
            <person name="Weisshaar B."/>
            <person name="Himmelbauer H."/>
        </authorList>
    </citation>
    <scope>NUCLEOTIDE SEQUENCE [LARGE SCALE GENOMIC DNA]</scope>
    <source>
        <tissue evidence="1">Taproot</tissue>
    </source>
</reference>
<dbReference type="EMBL" id="KQ090443">
    <property type="protein sequence ID" value="KMS95685.1"/>
    <property type="molecule type" value="Genomic_DNA"/>
</dbReference>
<dbReference type="Proteomes" id="UP000035740">
    <property type="component" value="Unassembled WGS sequence"/>
</dbReference>
<keyword evidence="2" id="KW-1185">Reference proteome</keyword>
<protein>
    <submittedName>
        <fullName evidence="1">Uncharacterized protein</fullName>
    </submittedName>
</protein>
<dbReference type="Gramene" id="KMS95685">
    <property type="protein sequence ID" value="KMS95685"/>
    <property type="gene ID" value="BVRB_005880"/>
</dbReference>
<name>A0A0J8DXT6_BETVV</name>
<evidence type="ECO:0000313" key="1">
    <source>
        <dbReference type="EMBL" id="KMS95685.1"/>
    </source>
</evidence>
<sequence>MSVTHLHHLLLPSSGSGLKNQNFQHLLPPLSSSSSSQTKKIFTSLLSLLLHLIQSTQTKKFCKGYTSPSTIGC</sequence>